<dbReference type="GO" id="GO:0005886">
    <property type="term" value="C:plasma membrane"/>
    <property type="evidence" value="ECO:0007669"/>
    <property type="project" value="UniProtKB-SubCell"/>
</dbReference>
<dbReference type="PANTHER" id="PTHR36835:SF1">
    <property type="entry name" value="CYTOCHROME BO(3) UBIQUINOL OXIDASE SUBUNIT 4"/>
    <property type="match status" value="1"/>
</dbReference>
<dbReference type="RefSeq" id="WP_037340918.1">
    <property type="nucleotide sequence ID" value="NZ_APNK01000041.1"/>
</dbReference>
<evidence type="ECO:0000313" key="16">
    <source>
        <dbReference type="Proteomes" id="UP000028302"/>
    </source>
</evidence>
<protein>
    <recommendedName>
        <fullName evidence="4">Cytochrome bo(3) ubiquinol oxidase subunit 4</fullName>
    </recommendedName>
    <alternativeName>
        <fullName evidence="13">Cytochrome o ubiquinol oxidase subunit 4</fullName>
    </alternativeName>
    <alternativeName>
        <fullName evidence="10">Oxidase bo(3) subunit 4</fullName>
    </alternativeName>
    <alternativeName>
        <fullName evidence="11">Ubiquinol oxidase polypeptide IV</fullName>
    </alternativeName>
    <alternativeName>
        <fullName evidence="12">Ubiquinol oxidase subunit 4</fullName>
    </alternativeName>
</protein>
<evidence type="ECO:0000256" key="10">
    <source>
        <dbReference type="ARBA" id="ARBA00030071"/>
    </source>
</evidence>
<dbReference type="eggNOG" id="COG3125">
    <property type="taxonomic scope" value="Bacteria"/>
</dbReference>
<dbReference type="GO" id="GO:0015990">
    <property type="term" value="P:electron transport coupled proton transport"/>
    <property type="evidence" value="ECO:0007669"/>
    <property type="project" value="TreeGrafter"/>
</dbReference>
<proteinExistence type="inferred from homology"/>
<dbReference type="InterPro" id="IPR050968">
    <property type="entry name" value="Cytochrome_c_oxidase_bac_sub4"/>
</dbReference>
<evidence type="ECO:0000256" key="6">
    <source>
        <dbReference type="ARBA" id="ARBA00022692"/>
    </source>
</evidence>
<dbReference type="Proteomes" id="UP000028302">
    <property type="component" value="Unassembled WGS sequence"/>
</dbReference>
<evidence type="ECO:0000256" key="12">
    <source>
        <dbReference type="ARBA" id="ARBA00031887"/>
    </source>
</evidence>
<dbReference type="PANTHER" id="PTHR36835">
    <property type="entry name" value="CYTOCHROME BO(3) UBIQUINOL OXIDASE SUBUNIT 4"/>
    <property type="match status" value="1"/>
</dbReference>
<dbReference type="GO" id="GO:0009486">
    <property type="term" value="F:cytochrome bo3 ubiquinol oxidase activity"/>
    <property type="evidence" value="ECO:0007669"/>
    <property type="project" value="TreeGrafter"/>
</dbReference>
<keyword evidence="8 14" id="KW-0472">Membrane</keyword>
<evidence type="ECO:0000256" key="14">
    <source>
        <dbReference type="SAM" id="Phobius"/>
    </source>
</evidence>
<sequence length="112" mass="12450">MSQTENTLDHVEVQLGSVAAYTVGYVLSILLSGLAFGLVYTHALPRPVMFGALCGIAFALILLQMFLFLGLNLNPGHRWKTAATVFTLPILILMIVLTIWMFYTLQLRVMPH</sequence>
<evidence type="ECO:0000256" key="4">
    <source>
        <dbReference type="ARBA" id="ARBA00014689"/>
    </source>
</evidence>
<gene>
    <name evidence="15" type="ORF">C41B8_16889</name>
</gene>
<evidence type="ECO:0000256" key="9">
    <source>
        <dbReference type="ARBA" id="ARBA00025694"/>
    </source>
</evidence>
<feature type="transmembrane region" description="Helical" evidence="14">
    <location>
        <begin position="83"/>
        <end position="103"/>
    </location>
</feature>
<evidence type="ECO:0000313" key="15">
    <source>
        <dbReference type="EMBL" id="KEZ76054.1"/>
    </source>
</evidence>
<dbReference type="STRING" id="1304275.C41B8_16889"/>
<evidence type="ECO:0000256" key="13">
    <source>
        <dbReference type="ARBA" id="ARBA00032185"/>
    </source>
</evidence>
<dbReference type="EMBL" id="APNK01000041">
    <property type="protein sequence ID" value="KEZ76054.1"/>
    <property type="molecule type" value="Genomic_DNA"/>
</dbReference>
<dbReference type="GO" id="GO:0009319">
    <property type="term" value="C:cytochrome o ubiquinol oxidase complex"/>
    <property type="evidence" value="ECO:0007669"/>
    <property type="project" value="TreeGrafter"/>
</dbReference>
<evidence type="ECO:0000256" key="3">
    <source>
        <dbReference type="ARBA" id="ARBA00011700"/>
    </source>
</evidence>
<evidence type="ECO:0000256" key="7">
    <source>
        <dbReference type="ARBA" id="ARBA00022989"/>
    </source>
</evidence>
<keyword evidence="5" id="KW-1003">Cell membrane</keyword>
<evidence type="ECO:0000256" key="11">
    <source>
        <dbReference type="ARBA" id="ARBA00030211"/>
    </source>
</evidence>
<feature type="transmembrane region" description="Helical" evidence="14">
    <location>
        <begin position="20"/>
        <end position="41"/>
    </location>
</feature>
<evidence type="ECO:0000256" key="2">
    <source>
        <dbReference type="ARBA" id="ARBA00008079"/>
    </source>
</evidence>
<name>A0A084IH70_SALHC</name>
<evidence type="ECO:0000256" key="1">
    <source>
        <dbReference type="ARBA" id="ARBA00004651"/>
    </source>
</evidence>
<dbReference type="InterPro" id="IPR005171">
    <property type="entry name" value="Cyt_c_oxidase_su4_prok"/>
</dbReference>
<accession>A0A084IH70</accession>
<keyword evidence="6 14" id="KW-0812">Transmembrane</keyword>
<comment type="caution">
    <text evidence="15">The sequence shown here is derived from an EMBL/GenBank/DDBJ whole genome shotgun (WGS) entry which is preliminary data.</text>
</comment>
<feature type="transmembrane region" description="Helical" evidence="14">
    <location>
        <begin position="48"/>
        <end position="71"/>
    </location>
</feature>
<dbReference type="AlphaFoldDB" id="A0A084IH70"/>
<keyword evidence="7 14" id="KW-1133">Transmembrane helix</keyword>
<dbReference type="GO" id="GO:0019646">
    <property type="term" value="P:aerobic electron transport chain"/>
    <property type="evidence" value="ECO:0007669"/>
    <property type="project" value="TreeGrafter"/>
</dbReference>
<comment type="similarity">
    <text evidence="2">Belongs to the cytochrome c oxidase bacterial subunit 4 family.</text>
</comment>
<keyword evidence="16" id="KW-1185">Reference proteome</keyword>
<comment type="subcellular location">
    <subcellularLocation>
        <location evidence="1">Cell membrane</location>
        <topology evidence="1">Multi-pass membrane protein</topology>
    </subcellularLocation>
</comment>
<dbReference type="GO" id="GO:0015078">
    <property type="term" value="F:proton transmembrane transporter activity"/>
    <property type="evidence" value="ECO:0007669"/>
    <property type="project" value="TreeGrafter"/>
</dbReference>
<comment type="function">
    <text evidence="9">Cytochrome bo(3) ubiquinol terminal oxidase is the component of the aerobic respiratory chain of E.coli that predominates when cells are grown at high aeration. Has proton pump activity across the membrane in addition to electron transfer, pumping 2 protons/electron.</text>
</comment>
<organism evidence="15 16">
    <name type="scientific">Salinisphaera hydrothermalis (strain C41B8)</name>
    <dbReference type="NCBI Taxonomy" id="1304275"/>
    <lineage>
        <taxon>Bacteria</taxon>
        <taxon>Pseudomonadati</taxon>
        <taxon>Pseudomonadota</taxon>
        <taxon>Gammaproteobacteria</taxon>
        <taxon>Salinisphaerales</taxon>
        <taxon>Salinisphaeraceae</taxon>
        <taxon>Salinisphaera</taxon>
    </lineage>
</organism>
<dbReference type="Pfam" id="PF03626">
    <property type="entry name" value="COX4_pro"/>
    <property type="match status" value="1"/>
</dbReference>
<evidence type="ECO:0000256" key="5">
    <source>
        <dbReference type="ARBA" id="ARBA00022475"/>
    </source>
</evidence>
<comment type="subunit">
    <text evidence="3">Heterooctamer of two A chains, two B chains, two C chains and two D chains.</text>
</comment>
<reference evidence="15 16" key="1">
    <citation type="submission" date="2013-03" db="EMBL/GenBank/DDBJ databases">
        <title>Salinisphaera hydrothermalis C41B8 Genome Sequencing.</title>
        <authorList>
            <person name="Li C."/>
            <person name="Lai Q."/>
            <person name="Shao Z."/>
        </authorList>
    </citation>
    <scope>NUCLEOTIDE SEQUENCE [LARGE SCALE GENOMIC DNA]</scope>
    <source>
        <strain evidence="15 16">C41B8</strain>
    </source>
</reference>
<evidence type="ECO:0000256" key="8">
    <source>
        <dbReference type="ARBA" id="ARBA00023136"/>
    </source>
</evidence>